<proteinExistence type="predicted"/>
<accession>A0A109BPQ9</accession>
<keyword evidence="2" id="KW-1185">Reference proteome</keyword>
<dbReference type="EMBL" id="LMTR01000015">
    <property type="protein sequence ID" value="KWT71927.1"/>
    <property type="molecule type" value="Genomic_DNA"/>
</dbReference>
<sequence length="39" mass="4632">MRAMSRRWAVRRRCLPNESVQLLRMKTCIFQKYCASGLA</sequence>
<gene>
    <name evidence="1" type="ORF">APY04_0210</name>
</gene>
<dbReference type="Proteomes" id="UP000059074">
    <property type="component" value="Unassembled WGS sequence"/>
</dbReference>
<reference evidence="1 2" key="1">
    <citation type="submission" date="2015-10" db="EMBL/GenBank/DDBJ databases">
        <title>Transcriptomic analysis of a linuron degrading triple-species bacterial consortium.</title>
        <authorList>
            <person name="Albers P."/>
        </authorList>
    </citation>
    <scope>NUCLEOTIDE SEQUENCE [LARGE SCALE GENOMIC DNA]</scope>
    <source>
        <strain evidence="1 2">WDL6</strain>
    </source>
</reference>
<protein>
    <submittedName>
        <fullName evidence="1">Uncharacterized protein</fullName>
    </submittedName>
</protein>
<evidence type="ECO:0000313" key="2">
    <source>
        <dbReference type="Proteomes" id="UP000059074"/>
    </source>
</evidence>
<comment type="caution">
    <text evidence="1">The sequence shown here is derived from an EMBL/GenBank/DDBJ whole genome shotgun (WGS) entry which is preliminary data.</text>
</comment>
<dbReference type="AlphaFoldDB" id="A0A109BPQ9"/>
<evidence type="ECO:0000313" key="1">
    <source>
        <dbReference type="EMBL" id="KWT71927.1"/>
    </source>
</evidence>
<organism evidence="1 2">
    <name type="scientific">Hyphomicrobium sulfonivorans</name>
    <dbReference type="NCBI Taxonomy" id="121290"/>
    <lineage>
        <taxon>Bacteria</taxon>
        <taxon>Pseudomonadati</taxon>
        <taxon>Pseudomonadota</taxon>
        <taxon>Alphaproteobacteria</taxon>
        <taxon>Hyphomicrobiales</taxon>
        <taxon>Hyphomicrobiaceae</taxon>
        <taxon>Hyphomicrobium</taxon>
    </lineage>
</organism>
<name>A0A109BPQ9_HYPSL</name>
<dbReference type="PATRIC" id="fig|121290.4.peg.2857"/>